<dbReference type="EMBL" id="LRFG02000006">
    <property type="protein sequence ID" value="PCO04322.1"/>
    <property type="molecule type" value="Genomic_DNA"/>
</dbReference>
<comment type="cofactor">
    <cofactor evidence="1">
        <name>FAD</name>
        <dbReference type="ChEBI" id="CHEBI:57692"/>
    </cofactor>
</comment>
<evidence type="ECO:0000256" key="11">
    <source>
        <dbReference type="ARBA" id="ARBA00024806"/>
    </source>
</evidence>
<keyword evidence="7" id="KW-0560">Oxidoreductase</keyword>
<dbReference type="Proteomes" id="UP000218427">
    <property type="component" value="Unassembled WGS sequence"/>
</dbReference>
<keyword evidence="15" id="KW-1185">Reference proteome</keyword>
<keyword evidence="6" id="KW-0274">FAD</keyword>
<comment type="subunit">
    <text evidence="3">Homodimer.</text>
</comment>
<gene>
    <name evidence="14" type="ORF">AWR36_014725</name>
</gene>
<dbReference type="InterPro" id="IPR044141">
    <property type="entry name" value="AhpF_NTD_C"/>
</dbReference>
<dbReference type="PRINTS" id="PR00368">
    <property type="entry name" value="FADPNR"/>
</dbReference>
<dbReference type="CDD" id="cd03026">
    <property type="entry name" value="AhpF_NTD_C"/>
    <property type="match status" value="1"/>
</dbReference>
<dbReference type="PROSITE" id="PS51354">
    <property type="entry name" value="GLUTAREDOXIN_2"/>
    <property type="match status" value="1"/>
</dbReference>
<dbReference type="InterPro" id="IPR012081">
    <property type="entry name" value="Alkyl_hydroperoxide_Rdtase_suF"/>
</dbReference>
<dbReference type="SUPFAM" id="SSF52833">
    <property type="entry name" value="Thioredoxin-like"/>
    <property type="match status" value="2"/>
</dbReference>
<dbReference type="SUPFAM" id="SSF51905">
    <property type="entry name" value="FAD/NAD(P)-binding domain"/>
    <property type="match status" value="1"/>
</dbReference>
<keyword evidence="8" id="KW-0520">NAD</keyword>
<dbReference type="PIRSF" id="PIRSF000238">
    <property type="entry name" value="AhpF"/>
    <property type="match status" value="1"/>
</dbReference>
<comment type="function">
    <text evidence="11">Serves to protect the cell against DNA damage by alkyl hydroperoxides. It can use either NADH or NADPH as electron donor for direct reduction of redox dyes or of alkyl hydroperoxides when combined with the AhpC protein.</text>
</comment>
<evidence type="ECO:0000256" key="6">
    <source>
        <dbReference type="ARBA" id="ARBA00022827"/>
    </source>
</evidence>
<dbReference type="NCBIfam" id="TIGR03140">
    <property type="entry name" value="AhpF"/>
    <property type="match status" value="1"/>
</dbReference>
<comment type="caution">
    <text evidence="14">The sequence shown here is derived from an EMBL/GenBank/DDBJ whole genome shotgun (WGS) entry which is preliminary data.</text>
</comment>
<reference evidence="14" key="1">
    <citation type="submission" date="2017-08" db="EMBL/GenBank/DDBJ databases">
        <title>Microbulbifer marisrubri sp. nov., a halophilic alphaproteobacterium isolated from marine sediment of the Yellow Sea, China.</title>
        <authorList>
            <person name="Zhang G."/>
            <person name="Xiong Q."/>
        </authorList>
    </citation>
    <scope>NUCLEOTIDE SEQUENCE [LARGE SCALE GENOMIC DNA]</scope>
    <source>
        <strain evidence="14">WRN-8</strain>
    </source>
</reference>
<evidence type="ECO:0000256" key="10">
    <source>
        <dbReference type="ARBA" id="ARBA00023284"/>
    </source>
</evidence>
<accession>A0ABX4HX69</accession>
<dbReference type="Pfam" id="PF13192">
    <property type="entry name" value="Thioredoxin_3"/>
    <property type="match status" value="1"/>
</dbReference>
<evidence type="ECO:0000256" key="2">
    <source>
        <dbReference type="ARBA" id="ARBA00009333"/>
    </source>
</evidence>
<evidence type="ECO:0000256" key="4">
    <source>
        <dbReference type="ARBA" id="ARBA00020059"/>
    </source>
</evidence>
<dbReference type="PROSITE" id="PS00573">
    <property type="entry name" value="PYRIDINE_REDOX_2"/>
    <property type="match status" value="1"/>
</dbReference>
<dbReference type="InterPro" id="IPR050097">
    <property type="entry name" value="Ferredoxin-NADP_redctase_2"/>
</dbReference>
<evidence type="ECO:0000256" key="7">
    <source>
        <dbReference type="ARBA" id="ARBA00023002"/>
    </source>
</evidence>
<evidence type="ECO:0000256" key="9">
    <source>
        <dbReference type="ARBA" id="ARBA00023157"/>
    </source>
</evidence>
<keyword evidence="10" id="KW-0676">Redox-active center</keyword>
<dbReference type="CDD" id="cd02974">
    <property type="entry name" value="AhpF_NTD_N"/>
    <property type="match status" value="1"/>
</dbReference>
<keyword evidence="9" id="KW-1015">Disulfide bond</keyword>
<dbReference type="Pfam" id="PF07992">
    <property type="entry name" value="Pyr_redox_2"/>
    <property type="match status" value="1"/>
</dbReference>
<evidence type="ECO:0000313" key="15">
    <source>
        <dbReference type="Proteomes" id="UP000218427"/>
    </source>
</evidence>
<evidence type="ECO:0000256" key="1">
    <source>
        <dbReference type="ARBA" id="ARBA00001974"/>
    </source>
</evidence>
<organism evidence="14 15">
    <name type="scientific">Microbulbifer flavimaris</name>
    <dbReference type="NCBI Taxonomy" id="1781068"/>
    <lineage>
        <taxon>Bacteria</taxon>
        <taxon>Pseudomonadati</taxon>
        <taxon>Pseudomonadota</taxon>
        <taxon>Gammaproteobacteria</taxon>
        <taxon>Cellvibrionales</taxon>
        <taxon>Microbulbiferaceae</taxon>
        <taxon>Microbulbifer</taxon>
    </lineage>
</organism>
<dbReference type="InterPro" id="IPR036188">
    <property type="entry name" value="FAD/NAD-bd_sf"/>
</dbReference>
<protein>
    <recommendedName>
        <fullName evidence="4">Alkyl hydroperoxide reductase subunit F</fullName>
    </recommendedName>
</protein>
<evidence type="ECO:0000256" key="8">
    <source>
        <dbReference type="ARBA" id="ARBA00023027"/>
    </source>
</evidence>
<dbReference type="Gene3D" id="3.40.30.80">
    <property type="match status" value="1"/>
</dbReference>
<dbReference type="InterPro" id="IPR023753">
    <property type="entry name" value="FAD/NAD-binding_dom"/>
</dbReference>
<sequence length="532" mass="56740">MLDANLKKQLDTYLQNIVNPIEIRVSSDNSPKSMELEALADEIAGLSQRIETRQGSAARTPSMAIAPAGEQPRVSFAGIPLGHEFTSLVLALLQAGGHPSKAEPQLLEQIRQLGGKYHFETYISLSCQNCPDVVQALNLMATLNPNITHEMIDGALFQDEVEQRNIMAVPSVYLNGEHFGQGRMTLQEIVDKIDTGAAERKAAELNEREPYDVLVVGGGPAGAAAAIYAARKGIRTGLVAERFGGQVMDTVGIENFISVPYTEGPKLSAGLEQHVKEYGVDIITEQRAAAIQRNKLLELELQSGATLASRSVVLATGARWRELGVPGEAQYRNKGVAYCPHCDGPFFKGKHVAVIGGGNSGIEAAIDLAGIVKHVTVLEFADTLRADDVLVRKARSMENVDIITNAQTTEILGDGSRVNGLRYTDRVSGDSRDVELAGVFVQIGLVPNTEFLRESDIALNPMGEIQIDERGATSIPGVFAAGDATTVPYKQIVISMGAGATAALGAFDYLIRASVDGEGSEPAPQQALAVSA</sequence>
<evidence type="ECO:0000256" key="5">
    <source>
        <dbReference type="ARBA" id="ARBA00022630"/>
    </source>
</evidence>
<dbReference type="InterPro" id="IPR044142">
    <property type="entry name" value="AhpF_NTD_N"/>
</dbReference>
<dbReference type="PANTHER" id="PTHR48105">
    <property type="entry name" value="THIOREDOXIN REDUCTASE 1-RELATED-RELATED"/>
    <property type="match status" value="1"/>
</dbReference>
<keyword evidence="5" id="KW-0285">Flavoprotein</keyword>
<dbReference type="InterPro" id="IPR036249">
    <property type="entry name" value="Thioredoxin-like_sf"/>
</dbReference>
<proteinExistence type="inferred from homology"/>
<name>A0ABX4HX69_9GAMM</name>
<evidence type="ECO:0000259" key="12">
    <source>
        <dbReference type="Pfam" id="PF07992"/>
    </source>
</evidence>
<evidence type="ECO:0000313" key="14">
    <source>
        <dbReference type="EMBL" id="PCO04322.1"/>
    </source>
</evidence>
<evidence type="ECO:0000259" key="13">
    <source>
        <dbReference type="Pfam" id="PF13192"/>
    </source>
</evidence>
<feature type="domain" description="FAD/NAD(P)-binding" evidence="12">
    <location>
        <begin position="211"/>
        <end position="495"/>
    </location>
</feature>
<dbReference type="Gene3D" id="3.50.50.60">
    <property type="entry name" value="FAD/NAD(P)-binding domain"/>
    <property type="match status" value="2"/>
</dbReference>
<dbReference type="InterPro" id="IPR012336">
    <property type="entry name" value="Thioredoxin-like_fold"/>
</dbReference>
<dbReference type="InterPro" id="IPR008255">
    <property type="entry name" value="Pyr_nucl-diS_OxRdtase_2_AS"/>
</dbReference>
<dbReference type="RefSeq" id="WP_067086665.1">
    <property type="nucleotide sequence ID" value="NZ_LRFG02000006.1"/>
</dbReference>
<dbReference type="PRINTS" id="PR00469">
    <property type="entry name" value="PNDRDTASEII"/>
</dbReference>
<evidence type="ECO:0000256" key="3">
    <source>
        <dbReference type="ARBA" id="ARBA00011738"/>
    </source>
</evidence>
<feature type="domain" description="Thioredoxin-like fold" evidence="13">
    <location>
        <begin position="123"/>
        <end position="193"/>
    </location>
</feature>
<comment type="similarity">
    <text evidence="2">Belongs to the class-II pyridine nucleotide-disulfide oxidoreductase family.</text>
</comment>